<dbReference type="RefSeq" id="WP_070882776.1">
    <property type="nucleotide sequence ID" value="NZ_CP076114.1"/>
</dbReference>
<reference evidence="1" key="1">
    <citation type="submission" date="2021-05" db="EMBL/GenBank/DDBJ databases">
        <title>Complete genome sequence of Pseudomonas seleniipraecipitans strain D1-6.</title>
        <authorList>
            <person name="Lafi F."/>
            <person name="Eida A."/>
            <person name="Alam I."/>
            <person name="Hert H."/>
            <person name="Saad M."/>
        </authorList>
    </citation>
    <scope>NUCLEOTIDE SEQUENCE</scope>
    <source>
        <strain evidence="1">D1-6</strain>
    </source>
</reference>
<evidence type="ECO:0000313" key="1">
    <source>
        <dbReference type="EMBL" id="UUD63125.1"/>
    </source>
</evidence>
<dbReference type="Proteomes" id="UP000887421">
    <property type="component" value="Chromosome"/>
</dbReference>
<protein>
    <submittedName>
        <fullName evidence="1">Uncharacterized protein</fullName>
    </submittedName>
</protein>
<keyword evidence="2" id="KW-1185">Reference proteome</keyword>
<organism evidence="1 2">
    <name type="scientific">Phytopseudomonas seleniipraecipitans</name>
    <dbReference type="NCBI Taxonomy" id="640205"/>
    <lineage>
        <taxon>Bacteria</taxon>
        <taxon>Pseudomonadati</taxon>
        <taxon>Pseudomonadota</taxon>
        <taxon>Gammaproteobacteria</taxon>
        <taxon>Pseudomonadales</taxon>
        <taxon>Pseudomonadaceae</taxon>
        <taxon>Phytopseudomonas</taxon>
    </lineage>
</organism>
<dbReference type="EMBL" id="CP076114">
    <property type="protein sequence ID" value="UUD63125.1"/>
    <property type="molecule type" value="Genomic_DNA"/>
</dbReference>
<accession>A0ABY5J676</accession>
<sequence>MTAEIAIMSRTAVVLAADSAVTVSYWKEGYQQRRYFKGVNKLFELARSGPVGLMIYGSASLQGVPWELAIKSFRESIGDTQYDSLETYPERFIEYVQHNDKLFTDDAKLKALVSLVGASHFRLQAMVARFAGEEELISMESKTDEQIEAALTQAEQEISSVALPDLLTEADIANAAAKTAGVLSAEAPHSVLIFMQQESRAYLIPRFVAAMAELAVKEFFGYADETGIVIAGYGKEDYFPALEEYICYGFLGDRLIVRREEPRVMDANAPAVIQPFATTHMIDTFRTGVAPDVLSNTLESTRQALGDLGLRVMEECGAQTPLSTDRLEEMVSIAHKEHTDRWYREIRNQHVFPLSNIIHSLPLPDMAGLAKSLIELESLKERVTKPSESVSGPIDVAVISKHDGFVWIDRKHYFRPELNPRYFKRAE</sequence>
<name>A0ABY5J676_9GAMM</name>
<gene>
    <name evidence="1" type="ORF">D16iCDA_15670</name>
</gene>
<proteinExistence type="predicted"/>
<evidence type="ECO:0000313" key="2">
    <source>
        <dbReference type="Proteomes" id="UP000887421"/>
    </source>
</evidence>